<evidence type="ECO:0000256" key="4">
    <source>
        <dbReference type="SAM" id="MobiDB-lite"/>
    </source>
</evidence>
<dbReference type="InterPro" id="IPR005172">
    <property type="entry name" value="CRC"/>
</dbReference>
<dbReference type="AlphaFoldDB" id="A0AAN7RER1"/>
<dbReference type="SMART" id="SM01114">
    <property type="entry name" value="CXC"/>
    <property type="match status" value="2"/>
</dbReference>
<feature type="compositionally biased region" description="Polar residues" evidence="4">
    <location>
        <begin position="620"/>
        <end position="631"/>
    </location>
</feature>
<dbReference type="EMBL" id="JAXQNO010000004">
    <property type="protein sequence ID" value="KAK4799610.1"/>
    <property type="molecule type" value="Genomic_DNA"/>
</dbReference>
<sequence length="743" mass="81093">MEMDTPERTHVVSSSTAISKVEESPVFNFLNNLSPIKPAKPVHLTQTFSSLTFASPPAIFTSPHISSDRESRFLGRCQTVNISEQKSPSKNVDKSSTNEGDESELQDNLEKGKSIASTPVEQPTGHTEFANEVPHTFMYDFGSPDCGPIRKVGLRRCQNIDHPQQEDPKNNQTEQRCDWESLVSDAADLLIFSSPNDAEAFRGIIQKSPGLERGLGTSLSNLPQNNITDSQKMQHSFQLDSGEQADAEVTLESLEIKKAQEDLGCDDLASMGIHPSGGLEDEATPFGLFADGKSLSNLQHGMRRRCLDFEMVGVHCRKKFPSIRSSSHSKDNNTSKNLQLKSLNNKRGGESSRFILPGIGLHLNSLASGNSDCSAEMVEIFPSESQAALLTGQELLPTHMISTTSEKGADESGDIVVEDNSLALVLVDPEELNPDSPRKKRRKVEPGEEAEACKRCNCKKSKCLKLYCECFAAGVYCIEPCACQDCFNKPIHEDTVLATRKQIESRNPLAFAPKVIRGSDSNTENRDESMKTPASARHKRGCNCKKSSCLKKYCECYQGGVGCSINCRCEGCKNAFGTKDGSVLLVADSEAGEELAEKHDVISLKPENLRAEEQAHPSVLPNTPSGLSRPTEQMAFPTSKCKPSQSSFLAKLGNSTEKIGKSKLIILAPPTKFEKPPQQLEGEDEMPQVLRGTTSGMSQKTASPNGKRVSPPHGELSSTPSLRSGRRLILQSIPSFPSLTPQH</sequence>
<reference evidence="6 7" key="1">
    <citation type="journal article" date="2023" name="Hortic Res">
        <title>Pangenome of water caltrop reveals structural variations and asymmetric subgenome divergence after allopolyploidization.</title>
        <authorList>
            <person name="Zhang X."/>
            <person name="Chen Y."/>
            <person name="Wang L."/>
            <person name="Yuan Y."/>
            <person name="Fang M."/>
            <person name="Shi L."/>
            <person name="Lu R."/>
            <person name="Comes H.P."/>
            <person name="Ma Y."/>
            <person name="Chen Y."/>
            <person name="Huang G."/>
            <person name="Zhou Y."/>
            <person name="Zheng Z."/>
            <person name="Qiu Y."/>
        </authorList>
    </citation>
    <scope>NUCLEOTIDE SEQUENCE [LARGE SCALE GENOMIC DNA]</scope>
    <source>
        <strain evidence="6">F231</strain>
    </source>
</reference>
<dbReference type="PANTHER" id="PTHR46159">
    <property type="entry name" value="PROTEIN TESMIN/TSO1-LIKE CXC 2"/>
    <property type="match status" value="1"/>
</dbReference>
<feature type="region of interest" description="Disordered" evidence="4">
    <location>
        <begin position="81"/>
        <end position="127"/>
    </location>
</feature>
<dbReference type="PANTHER" id="PTHR46159:SF12">
    <property type="entry name" value="PROTEIN TESMIN_TSO1-LIKE CXC 3-RELATED"/>
    <property type="match status" value="1"/>
</dbReference>
<dbReference type="InterPro" id="IPR033467">
    <property type="entry name" value="Tesmin/TSO1-like_CXC"/>
</dbReference>
<feature type="compositionally biased region" description="Polar residues" evidence="4">
    <location>
        <begin position="115"/>
        <end position="125"/>
    </location>
</feature>
<dbReference type="GO" id="GO:0003700">
    <property type="term" value="F:DNA-binding transcription factor activity"/>
    <property type="evidence" value="ECO:0007669"/>
    <property type="project" value="InterPro"/>
</dbReference>
<feature type="region of interest" description="Disordered" evidence="4">
    <location>
        <begin position="690"/>
        <end position="743"/>
    </location>
</feature>
<comment type="subcellular location">
    <subcellularLocation>
        <location evidence="1">Nucleus</location>
    </subcellularLocation>
</comment>
<dbReference type="GO" id="GO:0005634">
    <property type="term" value="C:nucleus"/>
    <property type="evidence" value="ECO:0007669"/>
    <property type="project" value="UniProtKB-SubCell"/>
</dbReference>
<evidence type="ECO:0000313" key="6">
    <source>
        <dbReference type="EMBL" id="KAK4799610.1"/>
    </source>
</evidence>
<proteinExistence type="inferred from homology"/>
<accession>A0AAN7RER1</accession>
<dbReference type="InterPro" id="IPR044522">
    <property type="entry name" value="TSO1-like"/>
</dbReference>
<comment type="similarity">
    <text evidence="2">Belongs to the lin-54 family.</text>
</comment>
<evidence type="ECO:0000259" key="5">
    <source>
        <dbReference type="PROSITE" id="PS51634"/>
    </source>
</evidence>
<keyword evidence="7" id="KW-1185">Reference proteome</keyword>
<feature type="compositionally biased region" description="Polar residues" evidence="4">
    <location>
        <begin position="81"/>
        <end position="98"/>
    </location>
</feature>
<dbReference type="Proteomes" id="UP001346149">
    <property type="component" value="Unassembled WGS sequence"/>
</dbReference>
<gene>
    <name evidence="6" type="ORF">SAY86_024975</name>
</gene>
<evidence type="ECO:0000256" key="1">
    <source>
        <dbReference type="ARBA" id="ARBA00004123"/>
    </source>
</evidence>
<comment type="caution">
    <text evidence="6">The sequence shown here is derived from an EMBL/GenBank/DDBJ whole genome shotgun (WGS) entry which is preliminary data.</text>
</comment>
<feature type="region of interest" description="Disordered" evidence="4">
    <location>
        <begin position="322"/>
        <end position="348"/>
    </location>
</feature>
<evidence type="ECO:0000313" key="7">
    <source>
        <dbReference type="Proteomes" id="UP001346149"/>
    </source>
</evidence>
<feature type="domain" description="CRC" evidence="5">
    <location>
        <begin position="452"/>
        <end position="577"/>
    </location>
</feature>
<feature type="compositionally biased region" description="Polar residues" evidence="4">
    <location>
        <begin position="334"/>
        <end position="345"/>
    </location>
</feature>
<dbReference type="Pfam" id="PF03638">
    <property type="entry name" value="TCR"/>
    <property type="match status" value="2"/>
</dbReference>
<feature type="region of interest" description="Disordered" evidence="4">
    <location>
        <begin position="614"/>
        <end position="642"/>
    </location>
</feature>
<feature type="compositionally biased region" description="Polar residues" evidence="4">
    <location>
        <begin position="691"/>
        <end position="704"/>
    </location>
</feature>
<organism evidence="6 7">
    <name type="scientific">Trapa natans</name>
    <name type="common">Water chestnut</name>
    <dbReference type="NCBI Taxonomy" id="22666"/>
    <lineage>
        <taxon>Eukaryota</taxon>
        <taxon>Viridiplantae</taxon>
        <taxon>Streptophyta</taxon>
        <taxon>Embryophyta</taxon>
        <taxon>Tracheophyta</taxon>
        <taxon>Spermatophyta</taxon>
        <taxon>Magnoliopsida</taxon>
        <taxon>eudicotyledons</taxon>
        <taxon>Gunneridae</taxon>
        <taxon>Pentapetalae</taxon>
        <taxon>rosids</taxon>
        <taxon>malvids</taxon>
        <taxon>Myrtales</taxon>
        <taxon>Lythraceae</taxon>
        <taxon>Trapa</taxon>
    </lineage>
</organism>
<evidence type="ECO:0000256" key="2">
    <source>
        <dbReference type="ARBA" id="ARBA00007267"/>
    </source>
</evidence>
<evidence type="ECO:0000256" key="3">
    <source>
        <dbReference type="ARBA" id="ARBA00023242"/>
    </source>
</evidence>
<name>A0AAN7RER1_TRANT</name>
<protein>
    <recommendedName>
        <fullName evidence="5">CRC domain-containing protein</fullName>
    </recommendedName>
</protein>
<dbReference type="PROSITE" id="PS51634">
    <property type="entry name" value="CRC"/>
    <property type="match status" value="1"/>
</dbReference>
<feature type="compositionally biased region" description="Polar residues" evidence="4">
    <location>
        <begin position="732"/>
        <end position="743"/>
    </location>
</feature>
<keyword evidence="3" id="KW-0539">Nucleus</keyword>